<evidence type="ECO:0000256" key="5">
    <source>
        <dbReference type="ARBA" id="ARBA00023136"/>
    </source>
</evidence>
<dbReference type="Pfam" id="PF01292">
    <property type="entry name" value="Ni_hydr_CYTB"/>
    <property type="match status" value="1"/>
</dbReference>
<name>A0A4R8LHA4_9BURK</name>
<dbReference type="GO" id="GO:0005886">
    <property type="term" value="C:plasma membrane"/>
    <property type="evidence" value="ECO:0007669"/>
    <property type="project" value="UniProtKB-SubCell"/>
</dbReference>
<organism evidence="8 9">
    <name type="scientific">Paraburkholderia rhizosphaerae</name>
    <dbReference type="NCBI Taxonomy" id="480658"/>
    <lineage>
        <taxon>Bacteria</taxon>
        <taxon>Pseudomonadati</taxon>
        <taxon>Pseudomonadota</taxon>
        <taxon>Betaproteobacteria</taxon>
        <taxon>Burkholderiales</taxon>
        <taxon>Burkholderiaceae</taxon>
        <taxon>Paraburkholderia</taxon>
    </lineage>
</organism>
<evidence type="ECO:0000313" key="9">
    <source>
        <dbReference type="Proteomes" id="UP000295509"/>
    </source>
</evidence>
<dbReference type="InterPro" id="IPR011577">
    <property type="entry name" value="Cyt_b561_bac/Ni-Hgenase"/>
</dbReference>
<evidence type="ECO:0000259" key="7">
    <source>
        <dbReference type="Pfam" id="PF01292"/>
    </source>
</evidence>
<evidence type="ECO:0000256" key="3">
    <source>
        <dbReference type="ARBA" id="ARBA00022692"/>
    </source>
</evidence>
<dbReference type="GO" id="GO:0020037">
    <property type="term" value="F:heme binding"/>
    <property type="evidence" value="ECO:0007669"/>
    <property type="project" value="TreeGrafter"/>
</dbReference>
<dbReference type="Gene3D" id="1.20.950.20">
    <property type="entry name" value="Transmembrane di-heme cytochromes, Chain C"/>
    <property type="match status" value="1"/>
</dbReference>
<evidence type="ECO:0000256" key="6">
    <source>
        <dbReference type="SAM" id="Phobius"/>
    </source>
</evidence>
<dbReference type="AlphaFoldDB" id="A0A4R8LHA4"/>
<dbReference type="EMBL" id="SORE01000021">
    <property type="protein sequence ID" value="TDY42558.1"/>
    <property type="molecule type" value="Genomic_DNA"/>
</dbReference>
<reference evidence="8 9" key="1">
    <citation type="submission" date="2019-03" db="EMBL/GenBank/DDBJ databases">
        <title>Genomic Encyclopedia of Type Strains, Phase III (KMG-III): the genomes of soil and plant-associated and newly described type strains.</title>
        <authorList>
            <person name="Whitman W."/>
        </authorList>
    </citation>
    <scope>NUCLEOTIDE SEQUENCE [LARGE SCALE GENOMIC DNA]</scope>
    <source>
        <strain evidence="8 9">LMG 29544</strain>
    </source>
</reference>
<evidence type="ECO:0000256" key="1">
    <source>
        <dbReference type="ARBA" id="ARBA00004651"/>
    </source>
</evidence>
<keyword evidence="4 6" id="KW-1133">Transmembrane helix</keyword>
<feature type="transmembrane region" description="Helical" evidence="6">
    <location>
        <begin position="171"/>
        <end position="194"/>
    </location>
</feature>
<feature type="transmembrane region" description="Helical" evidence="6">
    <location>
        <begin position="20"/>
        <end position="43"/>
    </location>
</feature>
<keyword evidence="3 6" id="KW-0812">Transmembrane</keyword>
<keyword evidence="2" id="KW-1003">Cell membrane</keyword>
<keyword evidence="9" id="KW-1185">Reference proteome</keyword>
<evidence type="ECO:0000256" key="4">
    <source>
        <dbReference type="ARBA" id="ARBA00022989"/>
    </source>
</evidence>
<feature type="domain" description="Cytochrome b561 bacterial/Ni-hydrogenase" evidence="7">
    <location>
        <begin position="16"/>
        <end position="204"/>
    </location>
</feature>
<dbReference type="GO" id="GO:0022904">
    <property type="term" value="P:respiratory electron transport chain"/>
    <property type="evidence" value="ECO:0007669"/>
    <property type="project" value="InterPro"/>
</dbReference>
<dbReference type="PANTHER" id="PTHR30485:SF1">
    <property type="entry name" value="CYTOCHROME YDHU-RELATED"/>
    <property type="match status" value="1"/>
</dbReference>
<evidence type="ECO:0000313" key="8">
    <source>
        <dbReference type="EMBL" id="TDY42558.1"/>
    </source>
</evidence>
<protein>
    <submittedName>
        <fullName evidence="8">Thiosulfate reductase cytochrome b subunit</fullName>
    </submittedName>
</protein>
<dbReference type="InterPro" id="IPR051542">
    <property type="entry name" value="Hydrogenase_cytochrome"/>
</dbReference>
<dbReference type="SUPFAM" id="SSF81342">
    <property type="entry name" value="Transmembrane di-heme cytochromes"/>
    <property type="match status" value="1"/>
</dbReference>
<comment type="subcellular location">
    <subcellularLocation>
        <location evidence="1">Cell membrane</location>
        <topology evidence="1">Multi-pass membrane protein</topology>
    </subcellularLocation>
</comment>
<gene>
    <name evidence="8" type="ORF">BX592_121129</name>
</gene>
<comment type="caution">
    <text evidence="8">The sequence shown here is derived from an EMBL/GenBank/DDBJ whole genome shotgun (WGS) entry which is preliminary data.</text>
</comment>
<feature type="transmembrane region" description="Helical" evidence="6">
    <location>
        <begin position="63"/>
        <end position="86"/>
    </location>
</feature>
<dbReference type="RefSeq" id="WP_134195508.1">
    <property type="nucleotide sequence ID" value="NZ_JBHLUW010000037.1"/>
</dbReference>
<dbReference type="InterPro" id="IPR016174">
    <property type="entry name" value="Di-haem_cyt_TM"/>
</dbReference>
<keyword evidence="5 6" id="KW-0472">Membrane</keyword>
<dbReference type="GO" id="GO:0009055">
    <property type="term" value="F:electron transfer activity"/>
    <property type="evidence" value="ECO:0007669"/>
    <property type="project" value="InterPro"/>
</dbReference>
<proteinExistence type="predicted"/>
<sequence length="216" mass="23790">MAEPAHSGTRTQRVVVHSLVVRLTHWINAFAMVCMVMSGWAIYNASPLFAFRFPAWATVGGWLGGSIAWHFAAMWLLVGNGLVYLAHGLATRHFRRHLLPVHPRDVIHDAQLALTFRLPHQTGVYNAVQRLLYLVVLLLGVLLVASGLSIWKPVQLAWLTDLFGGYEVARRVHFAAMAGVAGFVVVHLALVILVPRTLPSMITGRARRIVHGGSDA</sequence>
<evidence type="ECO:0000256" key="2">
    <source>
        <dbReference type="ARBA" id="ARBA00022475"/>
    </source>
</evidence>
<dbReference type="OrthoDB" id="197262at2"/>
<dbReference type="Proteomes" id="UP000295509">
    <property type="component" value="Unassembled WGS sequence"/>
</dbReference>
<dbReference type="PANTHER" id="PTHR30485">
    <property type="entry name" value="NI/FE-HYDROGENASE 1 B-TYPE CYTOCHROME SUBUNIT"/>
    <property type="match status" value="1"/>
</dbReference>
<feature type="transmembrane region" description="Helical" evidence="6">
    <location>
        <begin position="131"/>
        <end position="151"/>
    </location>
</feature>
<accession>A0A4R8LHA4</accession>